<organism evidence="2">
    <name type="scientific">marine sediment metagenome</name>
    <dbReference type="NCBI Taxonomy" id="412755"/>
    <lineage>
        <taxon>unclassified sequences</taxon>
        <taxon>metagenomes</taxon>
        <taxon>ecological metagenomes</taxon>
    </lineage>
</organism>
<feature type="non-terminal residue" evidence="2">
    <location>
        <position position="58"/>
    </location>
</feature>
<evidence type="ECO:0000313" key="2">
    <source>
        <dbReference type="EMBL" id="GAI95807.1"/>
    </source>
</evidence>
<dbReference type="EMBL" id="BARW01019482">
    <property type="protein sequence ID" value="GAI95807.1"/>
    <property type="molecule type" value="Genomic_DNA"/>
</dbReference>
<protein>
    <submittedName>
        <fullName evidence="2">Uncharacterized protein</fullName>
    </submittedName>
</protein>
<proteinExistence type="predicted"/>
<feature type="compositionally biased region" description="Polar residues" evidence="1">
    <location>
        <begin position="9"/>
        <end position="20"/>
    </location>
</feature>
<evidence type="ECO:0000256" key="1">
    <source>
        <dbReference type="SAM" id="MobiDB-lite"/>
    </source>
</evidence>
<sequence>MFAVGTPVANGSISYGTPSPSLSPTFGTLVNFDDKLVGTPVSANDYVFLGVTSIVELE</sequence>
<comment type="caution">
    <text evidence="2">The sequence shown here is derived from an EMBL/GenBank/DDBJ whole genome shotgun (WGS) entry which is preliminary data.</text>
</comment>
<dbReference type="AlphaFoldDB" id="X1SRU9"/>
<name>X1SRU9_9ZZZZ</name>
<gene>
    <name evidence="2" type="ORF">S12H4_33104</name>
</gene>
<feature type="region of interest" description="Disordered" evidence="1">
    <location>
        <begin position="1"/>
        <end position="20"/>
    </location>
</feature>
<accession>X1SRU9</accession>
<reference evidence="2" key="1">
    <citation type="journal article" date="2014" name="Front. Microbiol.">
        <title>High frequency of phylogenetically diverse reductive dehalogenase-homologous genes in deep subseafloor sedimentary metagenomes.</title>
        <authorList>
            <person name="Kawai M."/>
            <person name="Futagami T."/>
            <person name="Toyoda A."/>
            <person name="Takaki Y."/>
            <person name="Nishi S."/>
            <person name="Hori S."/>
            <person name="Arai W."/>
            <person name="Tsubouchi T."/>
            <person name="Morono Y."/>
            <person name="Uchiyama I."/>
            <person name="Ito T."/>
            <person name="Fujiyama A."/>
            <person name="Inagaki F."/>
            <person name="Takami H."/>
        </authorList>
    </citation>
    <scope>NUCLEOTIDE SEQUENCE</scope>
    <source>
        <strain evidence="2">Expedition CK06-06</strain>
    </source>
</reference>